<dbReference type="NCBIfam" id="NF003818">
    <property type="entry name" value="PRK05409.1"/>
    <property type="match status" value="1"/>
</dbReference>
<proteinExistence type="inferred from homology"/>
<evidence type="ECO:0000256" key="1">
    <source>
        <dbReference type="HAMAP-Rule" id="MF_00697"/>
    </source>
</evidence>
<evidence type="ECO:0000313" key="2">
    <source>
        <dbReference type="EMBL" id="AYM54119.1"/>
    </source>
</evidence>
<dbReference type="PANTHER" id="PTHR42194:SF1">
    <property type="entry name" value="UPF0276 PROTEIN HI_1600"/>
    <property type="match status" value="1"/>
</dbReference>
<dbReference type="InterPro" id="IPR007801">
    <property type="entry name" value="MbnB/TglH/ChrH"/>
</dbReference>
<comment type="similarity">
    <text evidence="1">Belongs to the UPF0276 family.</text>
</comment>
<dbReference type="HAMAP" id="MF_00697">
    <property type="entry name" value="UPF0276"/>
    <property type="match status" value="1"/>
</dbReference>
<dbReference type="PANTHER" id="PTHR42194">
    <property type="entry name" value="UPF0276 PROTEIN HI_1600"/>
    <property type="match status" value="1"/>
</dbReference>
<sequence length="285" mass="31567">MAPQDSMRLGLPDLGVGVGLRVPHYQDILETAPAIDWLEIISENFMVAGGLPLENLSRFLARYRVVQHGVSLSIGAVTPLDWDYLHALRALVRRVGTPWVSDHLCWTGAEGTNLHDLLPLPYTAEAIKHVAARARQVQDFLEVPLVLENVSSYLTYASSEMSEWAFVSAIAEEASCGLLLDVNNVYVSSYNHGFDPREYIDAMPAERVVQIHLAGHTNYGAYIIDTHSDPVIDAVWDLYRRAIGRTGPVSTLIEWDEDIPPLATLLAEAEKARAVRDEAERARAA</sequence>
<reference evidence="2" key="1">
    <citation type="journal article" date="2018" name="J. Ind. Microbiol. Biotechnol.">
        <title>Genome mining reveals uncommon alkylpyrones as type III PKS products from myxobacteria.</title>
        <authorList>
            <person name="Hug J.J."/>
            <person name="Panter F."/>
            <person name="Krug D."/>
            <person name="Muller R."/>
        </authorList>
    </citation>
    <scope>NUCLEOTIDE SEQUENCE</scope>
    <source>
        <strain evidence="2">Sp. MSr9030</strain>
    </source>
</reference>
<protein>
    <recommendedName>
        <fullName evidence="1">UPF0276 protein</fullName>
    </recommendedName>
</protein>
<dbReference type="EMBL" id="MH908917">
    <property type="protein sequence ID" value="AYM54119.1"/>
    <property type="molecule type" value="Genomic_DNA"/>
</dbReference>
<name>A0A3S5GY12_9BACT</name>
<dbReference type="SUPFAM" id="SSF51658">
    <property type="entry name" value="Xylose isomerase-like"/>
    <property type="match status" value="1"/>
</dbReference>
<dbReference type="AlphaFoldDB" id="A0A3S5GY12"/>
<accession>A0A3S5GY12</accession>
<dbReference type="InterPro" id="IPR036237">
    <property type="entry name" value="Xyl_isomerase-like_sf"/>
</dbReference>
<organism evidence="2">
    <name type="scientific">Chondromyces catenulatus</name>
    <dbReference type="NCBI Taxonomy" id="1653841"/>
    <lineage>
        <taxon>Bacteria</taxon>
        <taxon>Pseudomonadati</taxon>
        <taxon>Myxococcota</taxon>
        <taxon>Polyangia</taxon>
        <taxon>Polyangiales</taxon>
        <taxon>Polyangiaceae</taxon>
        <taxon>Chondromyces</taxon>
    </lineage>
</organism>
<dbReference type="Gene3D" id="3.20.20.150">
    <property type="entry name" value="Divalent-metal-dependent TIM barrel enzymes"/>
    <property type="match status" value="1"/>
</dbReference>
<dbReference type="Pfam" id="PF05114">
    <property type="entry name" value="MbnB_TglH_ChrH"/>
    <property type="match status" value="1"/>
</dbReference>